<dbReference type="SUPFAM" id="SSF50630">
    <property type="entry name" value="Acid proteases"/>
    <property type="match status" value="1"/>
</dbReference>
<keyword evidence="5 11" id="KW-0732">Signal</keyword>
<feature type="chain" id="PRO_5007898513" description="rhizopuspepsin" evidence="11">
    <location>
        <begin position="22"/>
        <end position="396"/>
    </location>
</feature>
<evidence type="ECO:0000256" key="8">
    <source>
        <dbReference type="PIRSR" id="PIRSR601461-1"/>
    </source>
</evidence>
<evidence type="ECO:0000256" key="2">
    <source>
        <dbReference type="ARBA" id="ARBA00007447"/>
    </source>
</evidence>
<dbReference type="FunCoup" id="A0A168KNU5">
    <property type="interactions" value="64"/>
</dbReference>
<comment type="catalytic activity">
    <reaction evidence="1">
        <text>Hydrolysis of proteins with broad specificity similar to that of pepsin A, preferring hydrophobic residues at P1 and P1'. Clots milk and activates trypsinogen. Does not cleave 4-Gln-|-His-5, but does cleave 10-His-|-Leu-11 and 12-Val-|-Glu-13 in B chain of insulin.</text>
        <dbReference type="EC" id="3.4.23.21"/>
    </reaction>
</comment>
<dbReference type="PANTHER" id="PTHR47966">
    <property type="entry name" value="BETA-SITE APP-CLEAVING ENZYME, ISOFORM A-RELATED"/>
    <property type="match status" value="1"/>
</dbReference>
<evidence type="ECO:0000256" key="10">
    <source>
        <dbReference type="RuleBase" id="RU000454"/>
    </source>
</evidence>
<evidence type="ECO:0000256" key="4">
    <source>
        <dbReference type="ARBA" id="ARBA00022670"/>
    </source>
</evidence>
<sequence>MRAFSLIAIAGTFLFASTIHAEEGGASKRSFKMELRKRETQSPNVPSRIKSILSKYGVVDESLMKESVAEVDLESIYVDVEYVGTIGVGSPQVKFDMVLDTGSADIWVPAFPCFTCGNHPLFMSISSSSYTPLFRRWSLSYFDGSYVGGVVGKDTLHIGELSHSNQTVGLALLESPSFAKNNYMDGIFGLSFPSLSLTKQSNSIIMDMYNKKEIDEPVVGMYLGRTRDGGKGEATFGGVNPEHFSGELEYIDVTRKRYWQVDFGGVEIDGTLHTSSFANQAMIDTGTTLAILPTTLVQAIHDAIPGGSYVNNMGWFFPCKTTSNATVAFQLGGKKFAVPISELIRDRYLPENPSQCLTGLGASDSGLVILGATFLRNFYSAYDFKNAKVGLAPSKQ</sequence>
<proteinExistence type="inferred from homology"/>
<feature type="disulfide bond" evidence="9">
    <location>
        <begin position="113"/>
        <end position="116"/>
    </location>
</feature>
<keyword evidence="9" id="KW-1015">Disulfide bond</keyword>
<evidence type="ECO:0000256" key="9">
    <source>
        <dbReference type="PIRSR" id="PIRSR601461-2"/>
    </source>
</evidence>
<dbReference type="InParanoid" id="A0A168KNU5"/>
<dbReference type="Gene3D" id="2.40.70.10">
    <property type="entry name" value="Acid Proteases"/>
    <property type="match status" value="2"/>
</dbReference>
<dbReference type="InterPro" id="IPR034164">
    <property type="entry name" value="Pepsin-like_dom"/>
</dbReference>
<dbReference type="STRING" id="4829.A0A168KNU5"/>
<evidence type="ECO:0000256" key="11">
    <source>
        <dbReference type="SAM" id="SignalP"/>
    </source>
</evidence>
<dbReference type="OMA" id="LEGPTHW"/>
<reference evidence="13" key="1">
    <citation type="submission" date="2016-04" db="EMBL/GenBank/DDBJ databases">
        <authorList>
            <person name="Evans L.H."/>
            <person name="Alamgir A."/>
            <person name="Owens N."/>
            <person name="Weber N.D."/>
            <person name="Virtaneva K."/>
            <person name="Barbian K."/>
            <person name="Babar A."/>
            <person name="Rosenke K."/>
        </authorList>
    </citation>
    <scope>NUCLEOTIDE SEQUENCE [LARGE SCALE GENOMIC DNA]</scope>
    <source>
        <strain evidence="13">CBS 101.48</strain>
    </source>
</reference>
<dbReference type="PRINTS" id="PR00792">
    <property type="entry name" value="PEPSIN"/>
</dbReference>
<dbReference type="InterPro" id="IPR001461">
    <property type="entry name" value="Aspartic_peptidase_A1"/>
</dbReference>
<keyword evidence="7 10" id="KW-0378">Hydrolase</keyword>
<dbReference type="InterPro" id="IPR033121">
    <property type="entry name" value="PEPTIDASE_A1"/>
</dbReference>
<name>A0A168KNU5_ABSGL</name>
<evidence type="ECO:0000256" key="6">
    <source>
        <dbReference type="ARBA" id="ARBA00022750"/>
    </source>
</evidence>
<keyword evidence="4 10" id="KW-0645">Protease</keyword>
<comment type="similarity">
    <text evidence="2 10">Belongs to the peptidase A1 family.</text>
</comment>
<dbReference type="EMBL" id="LT550136">
    <property type="protein sequence ID" value="SAL95076.1"/>
    <property type="molecule type" value="Genomic_DNA"/>
</dbReference>
<dbReference type="InterPro" id="IPR001969">
    <property type="entry name" value="Aspartic_peptidase_AS"/>
</dbReference>
<gene>
    <name evidence="13" type="primary">ABSGL_00375.1 scaffold 492</name>
</gene>
<evidence type="ECO:0000256" key="5">
    <source>
        <dbReference type="ARBA" id="ARBA00022729"/>
    </source>
</evidence>
<dbReference type="PANTHER" id="PTHR47966:SF51">
    <property type="entry name" value="BETA-SITE APP-CLEAVING ENZYME, ISOFORM A-RELATED"/>
    <property type="match status" value="1"/>
</dbReference>
<keyword evidence="14" id="KW-1185">Reference proteome</keyword>
<feature type="domain" description="Peptidase A1" evidence="12">
    <location>
        <begin position="82"/>
        <end position="392"/>
    </location>
</feature>
<evidence type="ECO:0000313" key="14">
    <source>
        <dbReference type="Proteomes" id="UP000078561"/>
    </source>
</evidence>
<feature type="active site" evidence="8">
    <location>
        <position position="100"/>
    </location>
</feature>
<dbReference type="PROSITE" id="PS00141">
    <property type="entry name" value="ASP_PROTEASE"/>
    <property type="match status" value="1"/>
</dbReference>
<dbReference type="Proteomes" id="UP000078561">
    <property type="component" value="Unassembled WGS sequence"/>
</dbReference>
<dbReference type="FunFam" id="2.40.70.10:FF:000115">
    <property type="entry name" value="Lysosomal aspartic protease"/>
    <property type="match status" value="1"/>
</dbReference>
<dbReference type="PROSITE" id="PS51767">
    <property type="entry name" value="PEPTIDASE_A1"/>
    <property type="match status" value="1"/>
</dbReference>
<keyword evidence="6 10" id="KW-0064">Aspartyl protease</keyword>
<evidence type="ECO:0000256" key="1">
    <source>
        <dbReference type="ARBA" id="ARBA00001130"/>
    </source>
</evidence>
<dbReference type="CDD" id="cd05471">
    <property type="entry name" value="pepsin_like"/>
    <property type="match status" value="1"/>
</dbReference>
<dbReference type="Pfam" id="PF00026">
    <property type="entry name" value="Asp"/>
    <property type="match status" value="1"/>
</dbReference>
<feature type="active site" evidence="8">
    <location>
        <position position="284"/>
    </location>
</feature>
<dbReference type="InterPro" id="IPR021109">
    <property type="entry name" value="Peptidase_aspartic_dom_sf"/>
</dbReference>
<accession>A0A168KNU5</accession>
<dbReference type="GO" id="GO:0004190">
    <property type="term" value="F:aspartic-type endopeptidase activity"/>
    <property type="evidence" value="ECO:0007669"/>
    <property type="project" value="UniProtKB-KW"/>
</dbReference>
<evidence type="ECO:0000256" key="3">
    <source>
        <dbReference type="ARBA" id="ARBA00013205"/>
    </source>
</evidence>
<dbReference type="EC" id="3.4.23.21" evidence="3"/>
<dbReference type="GO" id="GO:0006508">
    <property type="term" value="P:proteolysis"/>
    <property type="evidence" value="ECO:0007669"/>
    <property type="project" value="UniProtKB-KW"/>
</dbReference>
<dbReference type="OrthoDB" id="15189at2759"/>
<dbReference type="AlphaFoldDB" id="A0A168KNU5"/>
<evidence type="ECO:0000256" key="7">
    <source>
        <dbReference type="ARBA" id="ARBA00022801"/>
    </source>
</evidence>
<feature type="signal peptide" evidence="11">
    <location>
        <begin position="1"/>
        <end position="21"/>
    </location>
</feature>
<evidence type="ECO:0000313" key="13">
    <source>
        <dbReference type="EMBL" id="SAL95076.1"/>
    </source>
</evidence>
<evidence type="ECO:0000259" key="12">
    <source>
        <dbReference type="PROSITE" id="PS51767"/>
    </source>
</evidence>
<protein>
    <recommendedName>
        <fullName evidence="3">rhizopuspepsin</fullName>
        <ecNumber evidence="3">3.4.23.21</ecNumber>
    </recommendedName>
</protein>
<organism evidence="13">
    <name type="scientific">Absidia glauca</name>
    <name type="common">Pin mould</name>
    <dbReference type="NCBI Taxonomy" id="4829"/>
    <lineage>
        <taxon>Eukaryota</taxon>
        <taxon>Fungi</taxon>
        <taxon>Fungi incertae sedis</taxon>
        <taxon>Mucoromycota</taxon>
        <taxon>Mucoromycotina</taxon>
        <taxon>Mucoromycetes</taxon>
        <taxon>Mucorales</taxon>
        <taxon>Cunninghamellaceae</taxon>
        <taxon>Absidia</taxon>
    </lineage>
</organism>